<keyword evidence="1" id="KW-1133">Transmembrane helix</keyword>
<keyword evidence="1" id="KW-0812">Transmembrane</keyword>
<dbReference type="PaxDb" id="65489-OBART05G05680.1"/>
<evidence type="ECO:0000313" key="2">
    <source>
        <dbReference type="EnsemblPlants" id="OBART05G05680.1"/>
    </source>
</evidence>
<proteinExistence type="predicted"/>
<reference evidence="2" key="1">
    <citation type="journal article" date="2009" name="Rice">
        <title>De Novo Next Generation Sequencing of Plant Genomes.</title>
        <authorList>
            <person name="Rounsley S."/>
            <person name="Marri P.R."/>
            <person name="Yu Y."/>
            <person name="He R."/>
            <person name="Sisneros N."/>
            <person name="Goicoechea J.L."/>
            <person name="Lee S.J."/>
            <person name="Angelova A."/>
            <person name="Kudrna D."/>
            <person name="Luo M."/>
            <person name="Affourtit J."/>
            <person name="Desany B."/>
            <person name="Knight J."/>
            <person name="Niazi F."/>
            <person name="Egholm M."/>
            <person name="Wing R.A."/>
        </authorList>
    </citation>
    <scope>NUCLEOTIDE SEQUENCE [LARGE SCALE GENOMIC DNA]</scope>
    <source>
        <strain evidence="2">cv. IRGC 105608</strain>
    </source>
</reference>
<keyword evidence="1" id="KW-0472">Membrane</keyword>
<feature type="transmembrane region" description="Helical" evidence="1">
    <location>
        <begin position="53"/>
        <end position="73"/>
    </location>
</feature>
<protein>
    <submittedName>
        <fullName evidence="2">Uncharacterized protein</fullName>
    </submittedName>
</protein>
<dbReference type="Gramene" id="OBART05G05680.1">
    <property type="protein sequence ID" value="OBART05G05680.1"/>
    <property type="gene ID" value="OBART05G05680"/>
</dbReference>
<reference evidence="2" key="2">
    <citation type="submission" date="2015-03" db="UniProtKB">
        <authorList>
            <consortium name="EnsemblPlants"/>
        </authorList>
    </citation>
    <scope>IDENTIFICATION</scope>
</reference>
<evidence type="ECO:0000256" key="1">
    <source>
        <dbReference type="SAM" id="Phobius"/>
    </source>
</evidence>
<name>A0A0D3G415_9ORYZ</name>
<dbReference type="AlphaFoldDB" id="A0A0D3G415"/>
<dbReference type="Proteomes" id="UP000026960">
    <property type="component" value="Chromosome 5"/>
</dbReference>
<dbReference type="HOGENOM" id="CLU_2018719_0_0_1"/>
<evidence type="ECO:0000313" key="3">
    <source>
        <dbReference type="Proteomes" id="UP000026960"/>
    </source>
</evidence>
<sequence>MSSSLLPFLIPLPLSLLSFSPQTLFTTGAAVGTTAVGRSYTHHHYHWRRLTPIVYVVIAAAVAAAVALLRLLVLRPAAEDEIHTFMPPWTQTATTSMSSLPPATAPRATPNTTTVVIQIHRSW</sequence>
<organism evidence="2">
    <name type="scientific">Oryza barthii</name>
    <dbReference type="NCBI Taxonomy" id="65489"/>
    <lineage>
        <taxon>Eukaryota</taxon>
        <taxon>Viridiplantae</taxon>
        <taxon>Streptophyta</taxon>
        <taxon>Embryophyta</taxon>
        <taxon>Tracheophyta</taxon>
        <taxon>Spermatophyta</taxon>
        <taxon>Magnoliopsida</taxon>
        <taxon>Liliopsida</taxon>
        <taxon>Poales</taxon>
        <taxon>Poaceae</taxon>
        <taxon>BOP clade</taxon>
        <taxon>Oryzoideae</taxon>
        <taxon>Oryzeae</taxon>
        <taxon>Oryzinae</taxon>
        <taxon>Oryza</taxon>
    </lineage>
</organism>
<dbReference type="EnsemblPlants" id="OBART05G05680.1">
    <property type="protein sequence ID" value="OBART05G05680.1"/>
    <property type="gene ID" value="OBART05G05680"/>
</dbReference>
<accession>A0A0D3G415</accession>
<keyword evidence="3" id="KW-1185">Reference proteome</keyword>